<comment type="pathway">
    <text evidence="2 12">Cofactor biosynthesis; riboflavin biosynthesis; 5-amino-6-(D-ribitylamino)uracil from GTP: step 2/4.</text>
</comment>
<dbReference type="GO" id="GO:0008703">
    <property type="term" value="F:5-amino-6-(5-phosphoribosylamino)uracil reductase activity"/>
    <property type="evidence" value="ECO:0007669"/>
    <property type="project" value="UniProtKB-EC"/>
</dbReference>
<evidence type="ECO:0000256" key="7">
    <source>
        <dbReference type="ARBA" id="ARBA00022723"/>
    </source>
</evidence>
<dbReference type="PIRSF" id="PIRSF006769">
    <property type="entry name" value="RibD"/>
    <property type="match status" value="1"/>
</dbReference>
<dbReference type="EC" id="1.1.1.193" evidence="12"/>
<evidence type="ECO:0000313" key="17">
    <source>
        <dbReference type="EMBL" id="ACL94394.1"/>
    </source>
</evidence>
<dbReference type="HOGENOM" id="CLU_036590_1_0_5"/>
<organism evidence="17 18">
    <name type="scientific">Caulobacter vibrioides (strain NA1000 / CB15N)</name>
    <name type="common">Caulobacter crescentus</name>
    <dbReference type="NCBI Taxonomy" id="565050"/>
    <lineage>
        <taxon>Bacteria</taxon>
        <taxon>Pseudomonadati</taxon>
        <taxon>Pseudomonadota</taxon>
        <taxon>Alphaproteobacteria</taxon>
        <taxon>Caulobacterales</taxon>
        <taxon>Caulobacteraceae</taxon>
        <taxon>Caulobacter</taxon>
    </lineage>
</organism>
<evidence type="ECO:0000256" key="15">
    <source>
        <dbReference type="PIRSR" id="PIRSR006769-3"/>
    </source>
</evidence>
<dbReference type="Pfam" id="PF01872">
    <property type="entry name" value="RibD_C"/>
    <property type="match status" value="1"/>
</dbReference>
<dbReference type="Gene3D" id="3.40.140.10">
    <property type="entry name" value="Cytidine Deaminase, domain 2"/>
    <property type="match status" value="1"/>
</dbReference>
<evidence type="ECO:0000256" key="10">
    <source>
        <dbReference type="ARBA" id="ARBA00023002"/>
    </source>
</evidence>
<dbReference type="InterPro" id="IPR016193">
    <property type="entry name" value="Cytidine_deaminase-like"/>
</dbReference>
<feature type="binding site" evidence="14">
    <location>
        <position position="190"/>
    </location>
    <ligand>
        <name>substrate</name>
    </ligand>
</feature>
<evidence type="ECO:0000259" key="16">
    <source>
        <dbReference type="PROSITE" id="PS51747"/>
    </source>
</evidence>
<dbReference type="RefSeq" id="WP_010918770.1">
    <property type="nucleotide sequence ID" value="NC_011916.1"/>
</dbReference>
<protein>
    <recommendedName>
        <fullName evidence="12">Riboflavin biosynthesis protein RibD</fullName>
    </recommendedName>
    <domain>
        <recommendedName>
            <fullName evidence="12">Diaminohydroxyphosphoribosylaminopyrimidine deaminase</fullName>
            <shortName evidence="12">DRAP deaminase</shortName>
            <ecNumber evidence="12">3.5.4.26</ecNumber>
        </recommendedName>
        <alternativeName>
            <fullName evidence="12">Riboflavin-specific deaminase</fullName>
        </alternativeName>
    </domain>
    <domain>
        <recommendedName>
            <fullName evidence="12">5-amino-6-(5-phosphoribosylamino)uracil reductase</fullName>
            <ecNumber evidence="12">1.1.1.193</ecNumber>
        </recommendedName>
        <alternativeName>
            <fullName evidence="12">HTP reductase</fullName>
        </alternativeName>
    </domain>
</protein>
<feature type="binding site" evidence="15">
    <location>
        <position position="60"/>
    </location>
    <ligand>
        <name>Zn(2+)</name>
        <dbReference type="ChEBI" id="CHEBI:29105"/>
        <note>catalytic</note>
    </ligand>
</feature>
<dbReference type="PROSITE" id="PS51747">
    <property type="entry name" value="CYT_DCMP_DEAMINASES_2"/>
    <property type="match status" value="1"/>
</dbReference>
<dbReference type="PANTHER" id="PTHR38011">
    <property type="entry name" value="DIHYDROFOLATE REDUCTASE FAMILY PROTEIN (AFU_ORTHOLOGUE AFUA_8G06820)"/>
    <property type="match status" value="1"/>
</dbReference>
<feature type="binding site" evidence="14">
    <location>
        <position position="221"/>
    </location>
    <ligand>
        <name>NADP(+)</name>
        <dbReference type="ChEBI" id="CHEBI:58349"/>
    </ligand>
</feature>
<dbReference type="SUPFAM" id="SSF53597">
    <property type="entry name" value="Dihydrofolate reductase-like"/>
    <property type="match status" value="1"/>
</dbReference>
<feature type="binding site" evidence="14">
    <location>
        <position position="228"/>
    </location>
    <ligand>
        <name>substrate</name>
    </ligand>
</feature>
<evidence type="ECO:0000256" key="13">
    <source>
        <dbReference type="PIRSR" id="PIRSR006769-1"/>
    </source>
</evidence>
<reference evidence="17 18" key="1">
    <citation type="journal article" date="2010" name="J. Bacteriol.">
        <title>The genetic basis of laboratory adaptation in Caulobacter crescentus.</title>
        <authorList>
            <person name="Marks M.E."/>
            <person name="Castro-Rojas C.M."/>
            <person name="Teiling C."/>
            <person name="Du L."/>
            <person name="Kapatral V."/>
            <person name="Walunas T.L."/>
            <person name="Crosson S."/>
        </authorList>
    </citation>
    <scope>NUCLEOTIDE SEQUENCE [LARGE SCALE GENOMIC DNA]</scope>
    <source>
        <strain evidence="18">NA1000 / CB15N</strain>
    </source>
</reference>
<gene>
    <name evidence="17" type="ordered locus">CCNA_00929</name>
</gene>
<dbReference type="GeneID" id="7332813"/>
<dbReference type="PANTHER" id="PTHR38011:SF7">
    <property type="entry name" value="2,5-DIAMINO-6-RIBOSYLAMINO-4(3H)-PYRIMIDINONE 5'-PHOSPHATE REDUCTASE"/>
    <property type="match status" value="1"/>
</dbReference>
<dbReference type="InterPro" id="IPR050765">
    <property type="entry name" value="Riboflavin_Biosynth_HTPR"/>
</dbReference>
<keyword evidence="7 12" id="KW-0479">Metal-binding</keyword>
<evidence type="ECO:0000256" key="9">
    <source>
        <dbReference type="ARBA" id="ARBA00022857"/>
    </source>
</evidence>
<dbReference type="InterPro" id="IPR016192">
    <property type="entry name" value="APOBEC/CMP_deaminase_Zn-bd"/>
</dbReference>
<proteinExistence type="inferred from homology"/>
<dbReference type="CDD" id="cd01284">
    <property type="entry name" value="Riboflavin_deaminase-reductase"/>
    <property type="match status" value="1"/>
</dbReference>
<feature type="binding site" evidence="14">
    <location>
        <position position="288"/>
    </location>
    <ligand>
        <name>substrate</name>
    </ligand>
</feature>
<name>A0A0H3C5Y7_CAUVN</name>
<accession>A0A0H3C5Y7</accession>
<dbReference type="InterPro" id="IPR004794">
    <property type="entry name" value="Eubact_RibD"/>
</dbReference>
<dbReference type="Gene3D" id="3.40.430.10">
    <property type="entry name" value="Dihydrofolate Reductase, subunit A"/>
    <property type="match status" value="2"/>
</dbReference>
<dbReference type="Pfam" id="PF00383">
    <property type="entry name" value="dCMP_cyt_deam_1"/>
    <property type="match status" value="1"/>
</dbReference>
<feature type="binding site" evidence="14">
    <location>
        <position position="217"/>
    </location>
    <ligand>
        <name>NADP(+)</name>
        <dbReference type="ChEBI" id="CHEBI:58349"/>
    </ligand>
</feature>
<evidence type="ECO:0000256" key="11">
    <source>
        <dbReference type="ARBA" id="ARBA00023268"/>
    </source>
</evidence>
<comment type="function">
    <text evidence="1 12">Converts 2,5-diamino-6-(ribosylamino)-4(3h)-pyrimidinone 5'-phosphate into 5-amino-6-(ribosylamino)-2,4(1h,3h)-pyrimidinedione 5'-phosphate.</text>
</comment>
<dbReference type="InterPro" id="IPR002125">
    <property type="entry name" value="CMP_dCMP_dom"/>
</dbReference>
<dbReference type="GO" id="GO:0009231">
    <property type="term" value="P:riboflavin biosynthetic process"/>
    <property type="evidence" value="ECO:0007669"/>
    <property type="project" value="UniProtKB-UniPathway"/>
</dbReference>
<comment type="catalytic activity">
    <reaction evidence="12">
        <text>5-amino-6-(5-phospho-D-ribitylamino)uracil + NADP(+) = 5-amino-6-(5-phospho-D-ribosylamino)uracil + NADPH + H(+)</text>
        <dbReference type="Rhea" id="RHEA:17845"/>
        <dbReference type="ChEBI" id="CHEBI:15378"/>
        <dbReference type="ChEBI" id="CHEBI:57783"/>
        <dbReference type="ChEBI" id="CHEBI:58349"/>
        <dbReference type="ChEBI" id="CHEBI:58421"/>
        <dbReference type="ChEBI" id="CHEBI:58453"/>
        <dbReference type="EC" id="1.1.1.193"/>
    </reaction>
</comment>
<keyword evidence="11" id="KW-0511">Multifunctional enzyme</keyword>
<comment type="catalytic activity">
    <reaction evidence="12">
        <text>2,5-diamino-6-hydroxy-4-(5-phosphoribosylamino)-pyrimidine + H2O + H(+) = 5-amino-6-(5-phospho-D-ribosylamino)uracil + NH4(+)</text>
        <dbReference type="Rhea" id="RHEA:21868"/>
        <dbReference type="ChEBI" id="CHEBI:15377"/>
        <dbReference type="ChEBI" id="CHEBI:15378"/>
        <dbReference type="ChEBI" id="CHEBI:28938"/>
        <dbReference type="ChEBI" id="CHEBI:58453"/>
        <dbReference type="ChEBI" id="CHEBI:58614"/>
        <dbReference type="EC" id="3.5.4.26"/>
    </reaction>
</comment>
<dbReference type="EMBL" id="CP001340">
    <property type="protein sequence ID" value="ACL94394.1"/>
    <property type="molecule type" value="Genomic_DNA"/>
</dbReference>
<keyword evidence="6 12" id="KW-0686">Riboflavin biosynthesis</keyword>
<evidence type="ECO:0000256" key="6">
    <source>
        <dbReference type="ARBA" id="ARBA00022619"/>
    </source>
</evidence>
<dbReference type="GO" id="GO:0008270">
    <property type="term" value="F:zinc ion binding"/>
    <property type="evidence" value="ECO:0007669"/>
    <property type="project" value="InterPro"/>
</dbReference>
<comment type="cofactor">
    <cofactor evidence="12 15">
        <name>Zn(2+)</name>
        <dbReference type="ChEBI" id="CHEBI:29105"/>
    </cofactor>
    <text evidence="12 15">Binds 1 zinc ion.</text>
</comment>
<keyword evidence="9 12" id="KW-0521">NADP</keyword>
<sequence length="331" mass="34988">MMIDAILSPARVIQGFSDALAAAEAYAGATAPNPPVGCVVLDAAGETLAVAAHQRAGQAHAEAAALAACRERGAAARIDTLLVTLEPCNHHGRTPPCVEAILASPARTVWIAVRDPNLAVAGGGAARLEAAGLEVRFLSDLAHPEASDLVRRARRLIAPFALWAREGRPWLTIKQAINRQGDMIPPPGASTFTSETSLTLAHDLRRRADAIITGSGTVLADAPAFTVRRTPDPRPFARRLAILDRRRRTPGDYIAAAEGRGFRVSLHDALPSLVSELAADGVLEALVECGPTLLASVLETGLWDEHVVIRQAARAGDADHIERFARTADQA</sequence>
<feature type="domain" description="CMP/dCMP-type deaminase" evidence="16">
    <location>
        <begin position="11"/>
        <end position="136"/>
    </location>
</feature>
<dbReference type="KEGG" id="ccs:CCNA_00929"/>
<feature type="active site" description="Proton donor" evidence="13">
    <location>
        <position position="62"/>
    </location>
</feature>
<comment type="pathway">
    <text evidence="3 12">Cofactor biosynthesis; riboflavin biosynthesis; 5-amino-6-(D-ribitylamino)uracil from GTP: step 3/4.</text>
</comment>
<dbReference type="NCBIfam" id="TIGR00326">
    <property type="entry name" value="eubact_ribD"/>
    <property type="match status" value="1"/>
</dbReference>
<evidence type="ECO:0000256" key="8">
    <source>
        <dbReference type="ARBA" id="ARBA00022833"/>
    </source>
</evidence>
<evidence type="ECO:0000256" key="3">
    <source>
        <dbReference type="ARBA" id="ARBA00004910"/>
    </source>
</evidence>
<dbReference type="InterPro" id="IPR002734">
    <property type="entry name" value="RibDG_C"/>
</dbReference>
<dbReference type="InterPro" id="IPR024072">
    <property type="entry name" value="DHFR-like_dom_sf"/>
</dbReference>
<comment type="similarity">
    <text evidence="5 12">In the C-terminal section; belongs to the HTP reductase family.</text>
</comment>
<feature type="binding site" evidence="14">
    <location>
        <position position="205"/>
    </location>
    <ligand>
        <name>substrate</name>
    </ligand>
</feature>
<keyword evidence="10 12" id="KW-0560">Oxidoreductase</keyword>
<evidence type="ECO:0000313" key="18">
    <source>
        <dbReference type="Proteomes" id="UP000001364"/>
    </source>
</evidence>
<comment type="similarity">
    <text evidence="4 12">In the N-terminal section; belongs to the cytidine and deoxycytidylate deaminase family.</text>
</comment>
<dbReference type="EC" id="3.5.4.26" evidence="12"/>
<feature type="binding site" evidence="15">
    <location>
        <position position="88"/>
    </location>
    <ligand>
        <name>Zn(2+)</name>
        <dbReference type="ChEBI" id="CHEBI:29105"/>
        <note>catalytic</note>
    </ligand>
</feature>
<keyword evidence="8 12" id="KW-0862">Zinc</keyword>
<dbReference type="AlphaFoldDB" id="A0A0H3C5Y7"/>
<dbReference type="GO" id="GO:0008835">
    <property type="term" value="F:diaminohydroxyphosphoribosylaminopyrimidine deaminase activity"/>
    <property type="evidence" value="ECO:0007669"/>
    <property type="project" value="UniProtKB-EC"/>
</dbReference>
<dbReference type="RefSeq" id="YP_002516302.1">
    <property type="nucleotide sequence ID" value="NC_011916.1"/>
</dbReference>
<dbReference type="PROSITE" id="PS00903">
    <property type="entry name" value="CYT_DCMP_DEAMINASES_1"/>
    <property type="match status" value="1"/>
</dbReference>
<evidence type="ECO:0000256" key="2">
    <source>
        <dbReference type="ARBA" id="ARBA00004882"/>
    </source>
</evidence>
<dbReference type="SMR" id="A0A0H3C5Y7"/>
<dbReference type="Proteomes" id="UP000001364">
    <property type="component" value="Chromosome"/>
</dbReference>
<keyword evidence="18" id="KW-1185">Reference proteome</keyword>
<evidence type="ECO:0000256" key="5">
    <source>
        <dbReference type="ARBA" id="ARBA00007417"/>
    </source>
</evidence>
<evidence type="ECO:0000256" key="4">
    <source>
        <dbReference type="ARBA" id="ARBA00005259"/>
    </source>
</evidence>
<dbReference type="PhylomeDB" id="A0A0H3C5Y7"/>
<dbReference type="OrthoDB" id="9800865at2"/>
<dbReference type="PATRIC" id="fig|565050.3.peg.915"/>
<dbReference type="SUPFAM" id="SSF53927">
    <property type="entry name" value="Cytidine deaminase-like"/>
    <property type="match status" value="1"/>
</dbReference>
<feature type="binding site" evidence="15">
    <location>
        <position position="97"/>
    </location>
    <ligand>
        <name>Zn(2+)</name>
        <dbReference type="ChEBI" id="CHEBI:29105"/>
        <note>catalytic</note>
    </ligand>
</feature>
<feature type="binding site" evidence="14">
    <location>
        <begin position="290"/>
        <end position="296"/>
    </location>
    <ligand>
        <name>NADP(+)</name>
        <dbReference type="ChEBI" id="CHEBI:58349"/>
    </ligand>
</feature>
<evidence type="ECO:0000256" key="14">
    <source>
        <dbReference type="PIRSR" id="PIRSR006769-2"/>
    </source>
</evidence>
<feature type="binding site" evidence="14">
    <location>
        <position position="176"/>
    </location>
    <ligand>
        <name>NADP(+)</name>
        <dbReference type="ChEBI" id="CHEBI:58349"/>
    </ligand>
</feature>
<evidence type="ECO:0000256" key="1">
    <source>
        <dbReference type="ARBA" id="ARBA00002151"/>
    </source>
</evidence>
<dbReference type="UniPathway" id="UPA00275">
    <property type="reaction ID" value="UER00401"/>
</dbReference>
<keyword evidence="12 17" id="KW-0378">Hydrolase</keyword>
<evidence type="ECO:0000256" key="12">
    <source>
        <dbReference type="PIRNR" id="PIRNR006769"/>
    </source>
</evidence>